<dbReference type="eggNOG" id="ENOG5033CM8">
    <property type="taxonomic scope" value="Bacteria"/>
</dbReference>
<accession>A0A0R1XHD1</accession>
<evidence type="ECO:0008006" key="3">
    <source>
        <dbReference type="Google" id="ProtNLM"/>
    </source>
</evidence>
<comment type="caution">
    <text evidence="1">The sequence shown here is derived from an EMBL/GenBank/DDBJ whole genome shotgun (WGS) entry which is preliminary data.</text>
</comment>
<dbReference type="PATRIC" id="fig|1122147.4.peg.2544"/>
<organism evidence="1 2">
    <name type="scientific">Schleiferilactobacillus harbinensis DSM 16991</name>
    <dbReference type="NCBI Taxonomy" id="1122147"/>
    <lineage>
        <taxon>Bacteria</taxon>
        <taxon>Bacillati</taxon>
        <taxon>Bacillota</taxon>
        <taxon>Bacilli</taxon>
        <taxon>Lactobacillales</taxon>
        <taxon>Lactobacillaceae</taxon>
        <taxon>Schleiferilactobacillus</taxon>
    </lineage>
</organism>
<proteinExistence type="predicted"/>
<dbReference type="OrthoDB" id="1644322at2"/>
<evidence type="ECO:0000313" key="2">
    <source>
        <dbReference type="Proteomes" id="UP000050949"/>
    </source>
</evidence>
<name>A0A0R1XHD1_9LACO</name>
<sequence length="136" mass="15013">MANIYDPPRSKWLYPDRGMVKWLGFFLSDHTAALEQDSDTGQPVGTPQVQQDEATIGALLDNAYLTGETVHIQLNVLENDHFPPDAVGTVAGFSNDGRVLLYTTHGAKQLNVAAIRNIRAEEPAKWYRAGVNNYGQ</sequence>
<evidence type="ECO:0000313" key="1">
    <source>
        <dbReference type="EMBL" id="KRM27547.1"/>
    </source>
</evidence>
<dbReference type="RefSeq" id="WP_051225438.1">
    <property type="nucleotide sequence ID" value="NZ_AUEH01000052.1"/>
</dbReference>
<dbReference type="Proteomes" id="UP000050949">
    <property type="component" value="Unassembled WGS sequence"/>
</dbReference>
<protein>
    <recommendedName>
        <fullName evidence="3">DNA-directed RNA polymerase beta subunit</fullName>
    </recommendedName>
</protein>
<dbReference type="EMBL" id="AZFW01000047">
    <property type="protein sequence ID" value="KRM27547.1"/>
    <property type="molecule type" value="Genomic_DNA"/>
</dbReference>
<reference evidence="1 2" key="1">
    <citation type="journal article" date="2015" name="Genome Announc.">
        <title>Expanding the biotechnology potential of lactobacilli through comparative genomics of 213 strains and associated genera.</title>
        <authorList>
            <person name="Sun Z."/>
            <person name="Harris H.M."/>
            <person name="McCann A."/>
            <person name="Guo C."/>
            <person name="Argimon S."/>
            <person name="Zhang W."/>
            <person name="Yang X."/>
            <person name="Jeffery I.B."/>
            <person name="Cooney J.C."/>
            <person name="Kagawa T.F."/>
            <person name="Liu W."/>
            <person name="Song Y."/>
            <person name="Salvetti E."/>
            <person name="Wrobel A."/>
            <person name="Rasinkangas P."/>
            <person name="Parkhill J."/>
            <person name="Rea M.C."/>
            <person name="O'Sullivan O."/>
            <person name="Ritari J."/>
            <person name="Douillard F.P."/>
            <person name="Paul Ross R."/>
            <person name="Yang R."/>
            <person name="Briner A.E."/>
            <person name="Felis G.E."/>
            <person name="de Vos W.M."/>
            <person name="Barrangou R."/>
            <person name="Klaenhammer T.R."/>
            <person name="Caufield P.W."/>
            <person name="Cui Y."/>
            <person name="Zhang H."/>
            <person name="O'Toole P.W."/>
        </authorList>
    </citation>
    <scope>NUCLEOTIDE SEQUENCE [LARGE SCALE GENOMIC DNA]</scope>
    <source>
        <strain evidence="1 2">DSM 16991</strain>
    </source>
</reference>
<gene>
    <name evidence="1" type="ORF">FC91_GL002463</name>
</gene>
<dbReference type="AlphaFoldDB" id="A0A0R1XHD1"/>